<keyword evidence="2" id="KW-0547">Nucleotide-binding</keyword>
<dbReference type="Proteomes" id="UP000265816">
    <property type="component" value="Unassembled WGS sequence"/>
</dbReference>
<dbReference type="InterPro" id="IPR027417">
    <property type="entry name" value="P-loop_NTPase"/>
</dbReference>
<feature type="domain" description="ABC transporter" evidence="4">
    <location>
        <begin position="4"/>
        <end position="240"/>
    </location>
</feature>
<evidence type="ECO:0000256" key="3">
    <source>
        <dbReference type="ARBA" id="ARBA00022840"/>
    </source>
</evidence>
<dbReference type="SMART" id="SM00382">
    <property type="entry name" value="AAA"/>
    <property type="match status" value="1"/>
</dbReference>
<evidence type="ECO:0000259" key="4">
    <source>
        <dbReference type="PROSITE" id="PS50893"/>
    </source>
</evidence>
<dbReference type="OrthoDB" id="9804819at2"/>
<dbReference type="InterPro" id="IPR050763">
    <property type="entry name" value="ABC_transporter_ATP-binding"/>
</dbReference>
<comment type="caution">
    <text evidence="5">The sequence shown here is derived from an EMBL/GenBank/DDBJ whole genome shotgun (WGS) entry which is preliminary data.</text>
</comment>
<dbReference type="GO" id="GO:0005524">
    <property type="term" value="F:ATP binding"/>
    <property type="evidence" value="ECO:0007669"/>
    <property type="project" value="UniProtKB-KW"/>
</dbReference>
<dbReference type="RefSeq" id="WP_119110952.1">
    <property type="nucleotide sequence ID" value="NZ_CBCSEO010000004.1"/>
</dbReference>
<dbReference type="PANTHER" id="PTHR42711">
    <property type="entry name" value="ABC TRANSPORTER ATP-BINDING PROTEIN"/>
    <property type="match status" value="1"/>
</dbReference>
<dbReference type="InterPro" id="IPR003593">
    <property type="entry name" value="AAA+_ATPase"/>
</dbReference>
<evidence type="ECO:0000256" key="2">
    <source>
        <dbReference type="ARBA" id="ARBA00022741"/>
    </source>
</evidence>
<dbReference type="GO" id="GO:0016887">
    <property type="term" value="F:ATP hydrolysis activity"/>
    <property type="evidence" value="ECO:0007669"/>
    <property type="project" value="InterPro"/>
</dbReference>
<dbReference type="SUPFAM" id="SSF52540">
    <property type="entry name" value="P-loop containing nucleoside triphosphate hydrolases"/>
    <property type="match status" value="1"/>
</dbReference>
<dbReference type="Gene3D" id="3.40.50.300">
    <property type="entry name" value="P-loop containing nucleotide triphosphate hydrolases"/>
    <property type="match status" value="1"/>
</dbReference>
<accession>A0A398BEM3</accession>
<gene>
    <name evidence="5" type="ORF">D1970_00650</name>
</gene>
<evidence type="ECO:0000256" key="1">
    <source>
        <dbReference type="ARBA" id="ARBA00022448"/>
    </source>
</evidence>
<organism evidence="5 6">
    <name type="scientific">Mesobacillus zeae</name>
    <dbReference type="NCBI Taxonomy" id="1917180"/>
    <lineage>
        <taxon>Bacteria</taxon>
        <taxon>Bacillati</taxon>
        <taxon>Bacillota</taxon>
        <taxon>Bacilli</taxon>
        <taxon>Bacillales</taxon>
        <taxon>Bacillaceae</taxon>
        <taxon>Mesobacillus</taxon>
    </lineage>
</organism>
<reference evidence="5 6" key="1">
    <citation type="submission" date="2018-08" db="EMBL/GenBank/DDBJ databases">
        <title>Bacillus jemisoniae sp. nov., Bacillus chryseoplanitiae sp. nov., Bacillus resnikiae sp. nov., and Bacillus frankliniae sp. nov., isolated from Viking spacecraft and associated surfaces.</title>
        <authorList>
            <person name="Seuylemezian A."/>
            <person name="Vaishampayan P."/>
        </authorList>
    </citation>
    <scope>NUCLEOTIDE SEQUENCE [LARGE SCALE GENOMIC DNA]</scope>
    <source>
        <strain evidence="5 6">JJ-247</strain>
    </source>
</reference>
<dbReference type="Pfam" id="PF00005">
    <property type="entry name" value="ABC_tran"/>
    <property type="match status" value="1"/>
</dbReference>
<dbReference type="PROSITE" id="PS50893">
    <property type="entry name" value="ABC_TRANSPORTER_2"/>
    <property type="match status" value="1"/>
</dbReference>
<proteinExistence type="predicted"/>
<keyword evidence="1" id="KW-0813">Transport</keyword>
<dbReference type="PANTHER" id="PTHR42711:SF18">
    <property type="entry name" value="ABC TRANSPORTER, ATP-BINDING PROTEIN"/>
    <property type="match status" value="1"/>
</dbReference>
<keyword evidence="3 5" id="KW-0067">ATP-binding</keyword>
<name>A0A398BEM3_9BACI</name>
<sequence length="315" mass="35700">MPVIEVDKLFKEYKTKNGEKKVALNGVSFDVHEGEVFGLLGPNGAGKTTTIKILSTLLLPTRGSASVLGIDVIRNGEQVRSQINFVYGGEKGVYGRLTAFEYLSYFCVLYRIPRKQQKLLIDELITMVGLEHAEGQQIYTYSKGMIQRLHIARSLINDPKVIFLDEPTIGLDPVGSKMLRELIKSLSKKGITFILTTHYMSEADELCDRIVFLKNGSMSSIGTPKQIKEECNDLNVFEATIQLFDQSGLENEELISVNDLQHITESYKTIKLEFKKNLDISELENVLKKYCQVIKIQRKEISLEDAYIYLMKDVE</sequence>
<keyword evidence="6" id="KW-1185">Reference proteome</keyword>
<protein>
    <submittedName>
        <fullName evidence="5">ABC transporter ATP-binding protein</fullName>
    </submittedName>
</protein>
<evidence type="ECO:0000313" key="5">
    <source>
        <dbReference type="EMBL" id="RID88789.1"/>
    </source>
</evidence>
<dbReference type="EMBL" id="QWVT01000002">
    <property type="protein sequence ID" value="RID88789.1"/>
    <property type="molecule type" value="Genomic_DNA"/>
</dbReference>
<dbReference type="AlphaFoldDB" id="A0A398BEM3"/>
<dbReference type="InterPro" id="IPR003439">
    <property type="entry name" value="ABC_transporter-like_ATP-bd"/>
</dbReference>
<evidence type="ECO:0000313" key="6">
    <source>
        <dbReference type="Proteomes" id="UP000265816"/>
    </source>
</evidence>